<name>A0ABP9BDM0_9GAMM</name>
<dbReference type="CDD" id="cd07562">
    <property type="entry name" value="Peptidase_S41_TRI"/>
    <property type="match status" value="1"/>
</dbReference>
<reference evidence="4" key="1">
    <citation type="journal article" date="2019" name="Int. J. Syst. Evol. Microbiol.">
        <title>The Global Catalogue of Microorganisms (GCM) 10K type strain sequencing project: providing services to taxonomists for standard genome sequencing and annotation.</title>
        <authorList>
            <consortium name="The Broad Institute Genomics Platform"/>
            <consortium name="The Broad Institute Genome Sequencing Center for Infectious Disease"/>
            <person name="Wu L."/>
            <person name="Ma J."/>
        </authorList>
    </citation>
    <scope>NUCLEOTIDE SEQUENCE [LARGE SCALE GENOMIC DNA]</scope>
    <source>
        <strain evidence="4">JCM 18204</strain>
    </source>
</reference>
<proteinExistence type="predicted"/>
<evidence type="ECO:0000313" key="4">
    <source>
        <dbReference type="Proteomes" id="UP001499959"/>
    </source>
</evidence>
<keyword evidence="4" id="KW-1185">Reference proteome</keyword>
<accession>A0ABP9BDM0</accession>
<dbReference type="Pfam" id="PF03572">
    <property type="entry name" value="Peptidase_S41"/>
    <property type="match status" value="1"/>
</dbReference>
<dbReference type="SMART" id="SM00245">
    <property type="entry name" value="TSPc"/>
    <property type="match status" value="1"/>
</dbReference>
<dbReference type="Gene3D" id="3.30.750.44">
    <property type="match status" value="1"/>
</dbReference>
<feature type="domain" description="Tail specific protease" evidence="2">
    <location>
        <begin position="210"/>
        <end position="421"/>
    </location>
</feature>
<dbReference type="Gene3D" id="3.90.226.10">
    <property type="entry name" value="2-enoyl-CoA Hydratase, Chain A, domain 1"/>
    <property type="match status" value="1"/>
</dbReference>
<dbReference type="SUPFAM" id="SSF52096">
    <property type="entry name" value="ClpP/crotonase"/>
    <property type="match status" value="1"/>
</dbReference>
<dbReference type="Gene3D" id="2.30.42.10">
    <property type="match status" value="1"/>
</dbReference>
<evidence type="ECO:0000259" key="2">
    <source>
        <dbReference type="SMART" id="SM00245"/>
    </source>
</evidence>
<gene>
    <name evidence="3" type="ORF">GCM10023307_18040</name>
</gene>
<evidence type="ECO:0000256" key="1">
    <source>
        <dbReference type="SAM" id="SignalP"/>
    </source>
</evidence>
<dbReference type="SUPFAM" id="SSF50156">
    <property type="entry name" value="PDZ domain-like"/>
    <property type="match status" value="1"/>
</dbReference>
<dbReference type="RefSeq" id="WP_345302987.1">
    <property type="nucleotide sequence ID" value="NZ_BAABJE010000007.1"/>
</dbReference>
<organism evidence="3 4">
    <name type="scientific">Lysobacter hankyongensis</name>
    <dbReference type="NCBI Taxonomy" id="1176535"/>
    <lineage>
        <taxon>Bacteria</taxon>
        <taxon>Pseudomonadati</taxon>
        <taxon>Pseudomonadota</taxon>
        <taxon>Gammaproteobacteria</taxon>
        <taxon>Lysobacterales</taxon>
        <taxon>Lysobacteraceae</taxon>
        <taxon>Lysobacter</taxon>
    </lineage>
</organism>
<protein>
    <recommendedName>
        <fullName evidence="2">Tail specific protease domain-containing protein</fullName>
    </recommendedName>
</protein>
<dbReference type="InterPro" id="IPR029045">
    <property type="entry name" value="ClpP/crotonase-like_dom_sf"/>
</dbReference>
<dbReference type="PANTHER" id="PTHR32060">
    <property type="entry name" value="TAIL-SPECIFIC PROTEASE"/>
    <property type="match status" value="1"/>
</dbReference>
<sequence>MTSRLSRTLLAFALTALLTPAAHADAPTGPAASADIRAKDTFDIVWARLQSSGFKGEHEQLDWATLKAEHQPDIENAKDIAALRREINELLQDLRASHLVLIPAEAMPQAGKPFEVGNGELGMRLTIVDGRFLVEQVIDGFPAQRAGIRPGWVVERIGDFDAVSTLTSLSKASPDAARRGSTMLQLHANDLVDAVSPGARIALQLRDLAGETRDLSLTAVANPDIQTVSLPGLPPMPLRFTQRKLSARDGDCVLYVEFNQWAMPVYDRFVAALREHGGCRGVVIDLRGNSGGLMASMSAVGGLFFDKPVSLGTLITSGGDLRLTALPRQVTDDGRDVRRFSGPLAILTDRASVSCSDMFPAGMQALQRARIFGDTSAGMALPAGVAPLPSGDRLMYPMADYVDAKGRRIESIGVIPDAPSAPTAAALRAGRDPALDAALAWIGEAQ</sequence>
<keyword evidence="1" id="KW-0732">Signal</keyword>
<evidence type="ECO:0000313" key="3">
    <source>
        <dbReference type="EMBL" id="GAA4792941.1"/>
    </source>
</evidence>
<feature type="signal peptide" evidence="1">
    <location>
        <begin position="1"/>
        <end position="24"/>
    </location>
</feature>
<feature type="chain" id="PRO_5045274989" description="Tail specific protease domain-containing protein" evidence="1">
    <location>
        <begin position="25"/>
        <end position="446"/>
    </location>
</feature>
<dbReference type="Proteomes" id="UP001499959">
    <property type="component" value="Unassembled WGS sequence"/>
</dbReference>
<comment type="caution">
    <text evidence="3">The sequence shown here is derived from an EMBL/GenBank/DDBJ whole genome shotgun (WGS) entry which is preliminary data.</text>
</comment>
<dbReference type="EMBL" id="BAABJE010000007">
    <property type="protein sequence ID" value="GAA4792941.1"/>
    <property type="molecule type" value="Genomic_DNA"/>
</dbReference>
<dbReference type="PANTHER" id="PTHR32060:SF30">
    <property type="entry name" value="CARBOXY-TERMINAL PROCESSING PROTEASE CTPA"/>
    <property type="match status" value="1"/>
</dbReference>
<dbReference type="InterPro" id="IPR036034">
    <property type="entry name" value="PDZ_sf"/>
</dbReference>
<dbReference type="InterPro" id="IPR005151">
    <property type="entry name" value="Tail-specific_protease"/>
</dbReference>